<feature type="coiled-coil region" evidence="3">
    <location>
        <begin position="132"/>
        <end position="166"/>
    </location>
</feature>
<dbReference type="GO" id="GO:0015679">
    <property type="term" value="P:plasma membrane copper ion transport"/>
    <property type="evidence" value="ECO:0007669"/>
    <property type="project" value="TreeGrafter"/>
</dbReference>
<evidence type="ECO:0000313" key="6">
    <source>
        <dbReference type="Proteomes" id="UP000030185"/>
    </source>
</evidence>
<organism evidence="5 6">
    <name type="scientific">Sporocytophaga myxococcoides</name>
    <dbReference type="NCBI Taxonomy" id="153721"/>
    <lineage>
        <taxon>Bacteria</taxon>
        <taxon>Pseudomonadati</taxon>
        <taxon>Bacteroidota</taxon>
        <taxon>Cytophagia</taxon>
        <taxon>Cytophagales</taxon>
        <taxon>Cytophagaceae</taxon>
        <taxon>Sporocytophaga</taxon>
    </lineage>
</organism>
<dbReference type="Pfam" id="PF25973">
    <property type="entry name" value="BSH_CzcB"/>
    <property type="match status" value="1"/>
</dbReference>
<evidence type="ECO:0000313" key="5">
    <source>
        <dbReference type="EMBL" id="GAL85747.1"/>
    </source>
</evidence>
<dbReference type="SUPFAM" id="SSF111369">
    <property type="entry name" value="HlyD-like secretion proteins"/>
    <property type="match status" value="1"/>
</dbReference>
<comment type="similarity">
    <text evidence="1">Belongs to the membrane fusion protein (MFP) (TC 8.A.1) family.</text>
</comment>
<accession>A0A098LH62</accession>
<dbReference type="PANTHER" id="PTHR30097">
    <property type="entry name" value="CATION EFFLUX SYSTEM PROTEIN CUSB"/>
    <property type="match status" value="1"/>
</dbReference>
<dbReference type="InterPro" id="IPR006143">
    <property type="entry name" value="RND_pump_MFP"/>
</dbReference>
<dbReference type="GO" id="GO:0030313">
    <property type="term" value="C:cell envelope"/>
    <property type="evidence" value="ECO:0007669"/>
    <property type="project" value="TreeGrafter"/>
</dbReference>
<dbReference type="InterPro" id="IPR058647">
    <property type="entry name" value="BSH_CzcB-like"/>
</dbReference>
<comment type="caution">
    <text evidence="5">The sequence shown here is derived from an EMBL/GenBank/DDBJ whole genome shotgun (WGS) entry which is preliminary data.</text>
</comment>
<dbReference type="Gene3D" id="2.40.420.20">
    <property type="match status" value="1"/>
</dbReference>
<evidence type="ECO:0000256" key="2">
    <source>
        <dbReference type="ARBA" id="ARBA00022448"/>
    </source>
</evidence>
<dbReference type="NCBIfam" id="TIGR01730">
    <property type="entry name" value="RND_mfp"/>
    <property type="match status" value="1"/>
</dbReference>
<keyword evidence="2" id="KW-0813">Transport</keyword>
<feature type="domain" description="CzcB-like barrel-sandwich hybrid" evidence="4">
    <location>
        <begin position="58"/>
        <end position="204"/>
    </location>
</feature>
<dbReference type="GO" id="GO:0060003">
    <property type="term" value="P:copper ion export"/>
    <property type="evidence" value="ECO:0007669"/>
    <property type="project" value="TreeGrafter"/>
</dbReference>
<protein>
    <submittedName>
        <fullName evidence="5">RND family efflux transporter MFP subunit</fullName>
    </submittedName>
</protein>
<keyword evidence="3" id="KW-0175">Coiled coil</keyword>
<name>A0A098LH62_9BACT</name>
<gene>
    <name evidence="5" type="ORF">MYP_2976</name>
</gene>
<proteinExistence type="inferred from homology"/>
<dbReference type="Proteomes" id="UP000030185">
    <property type="component" value="Unassembled WGS sequence"/>
</dbReference>
<dbReference type="GO" id="GO:0016020">
    <property type="term" value="C:membrane"/>
    <property type="evidence" value="ECO:0007669"/>
    <property type="project" value="InterPro"/>
</dbReference>
<evidence type="ECO:0000259" key="4">
    <source>
        <dbReference type="Pfam" id="PF25973"/>
    </source>
</evidence>
<dbReference type="InterPro" id="IPR051909">
    <property type="entry name" value="MFP_Cation_Efflux"/>
</dbReference>
<dbReference type="AlphaFoldDB" id="A0A098LH62"/>
<dbReference type="eggNOG" id="COG0845">
    <property type="taxonomic scope" value="Bacteria"/>
</dbReference>
<dbReference type="RefSeq" id="WP_052430223.1">
    <property type="nucleotide sequence ID" value="NZ_BBLT01000005.1"/>
</dbReference>
<dbReference type="PANTHER" id="PTHR30097:SF4">
    <property type="entry name" value="SLR6042 PROTEIN"/>
    <property type="match status" value="1"/>
</dbReference>
<dbReference type="Gene3D" id="2.40.30.170">
    <property type="match status" value="1"/>
</dbReference>
<sequence>MDKNEDSAVNDSIDQSKIVELSQLQYQTIKVTLGNMVKKDLKSVVKANGYLKLPPQRFASVSTFMGGVVKNIYVIEGKYVKKDQVLATIEHPDFTRIQEEYLKTKDNLKFIQKDYERQKILYNNNIASGKVFQQTEANYESQLSKLASLTDQLKKLSISLDDLEKKKIVSQIPIKAPFSGYINKVNITIGSFAEPVKTIFELVDNSHIHAELMVYEQDWYKVKTGQKIAFYLPNEKDLEIMGEIFAVGKSFDPITRALGVHAEIVNNEKIGLVPGVYVNGLIDVGRTRVNALPVQSVVESGDKKYVFVFKKKQMRNNEIIYIYEMKEVETGVTELEFIEVTPLEDISNSDNIVINGAYYLLSQLKNTGEE</sequence>
<dbReference type="GO" id="GO:0022857">
    <property type="term" value="F:transmembrane transporter activity"/>
    <property type="evidence" value="ECO:0007669"/>
    <property type="project" value="InterPro"/>
</dbReference>
<reference evidence="5 6" key="1">
    <citation type="submission" date="2014-09" db="EMBL/GenBank/DDBJ databases">
        <title>Sporocytophaga myxococcoides PG-01 genome sequencing.</title>
        <authorList>
            <person name="Liu L."/>
            <person name="Gao P.J."/>
            <person name="Chen G.J."/>
            <person name="Wang L.S."/>
        </authorList>
    </citation>
    <scope>NUCLEOTIDE SEQUENCE [LARGE SCALE GENOMIC DNA]</scope>
    <source>
        <strain evidence="5 6">PG-01</strain>
    </source>
</reference>
<evidence type="ECO:0000256" key="3">
    <source>
        <dbReference type="SAM" id="Coils"/>
    </source>
</evidence>
<evidence type="ECO:0000256" key="1">
    <source>
        <dbReference type="ARBA" id="ARBA00009477"/>
    </source>
</evidence>
<dbReference type="EMBL" id="BBLT01000005">
    <property type="protein sequence ID" value="GAL85747.1"/>
    <property type="molecule type" value="Genomic_DNA"/>
</dbReference>
<dbReference type="STRING" id="153721.MYP_2976"/>
<dbReference type="Gene3D" id="2.40.50.100">
    <property type="match status" value="1"/>
</dbReference>
<dbReference type="Gene3D" id="1.10.287.470">
    <property type="entry name" value="Helix hairpin bin"/>
    <property type="match status" value="1"/>
</dbReference>
<keyword evidence="6" id="KW-1185">Reference proteome</keyword>